<dbReference type="GO" id="GO:0000160">
    <property type="term" value="P:phosphorelay signal transduction system"/>
    <property type="evidence" value="ECO:0007669"/>
    <property type="project" value="InterPro"/>
</dbReference>
<dbReference type="PANTHER" id="PTHR47691:SF3">
    <property type="entry name" value="HTH-TYPE TRANSCRIPTIONAL REGULATOR RV0890C-RELATED"/>
    <property type="match status" value="1"/>
</dbReference>
<reference evidence="6" key="2">
    <citation type="submission" date="2023-07" db="EMBL/GenBank/DDBJ databases">
        <title>Genome content predicts the carbon catabolic preferences of heterotrophic bacteria.</title>
        <authorList>
            <person name="Gralka M."/>
        </authorList>
    </citation>
    <scope>NUCLEOTIDE SEQUENCE</scope>
    <source>
        <strain evidence="6">F2M12</strain>
    </source>
</reference>
<dbReference type="GO" id="GO:0006355">
    <property type="term" value="P:regulation of DNA-templated transcription"/>
    <property type="evidence" value="ECO:0007669"/>
    <property type="project" value="InterPro"/>
</dbReference>
<dbReference type="Pfam" id="PF20703">
    <property type="entry name" value="nSTAND1"/>
    <property type="match status" value="1"/>
</dbReference>
<evidence type="ECO:0000256" key="1">
    <source>
        <dbReference type="ARBA" id="ARBA00023125"/>
    </source>
</evidence>
<dbReference type="InterPro" id="IPR019734">
    <property type="entry name" value="TPR_rpt"/>
</dbReference>
<organism evidence="6 8">
    <name type="scientific">Alteromonas stellipolaris</name>
    <dbReference type="NCBI Taxonomy" id="233316"/>
    <lineage>
        <taxon>Bacteria</taxon>
        <taxon>Pseudomonadati</taxon>
        <taxon>Pseudomonadota</taxon>
        <taxon>Gammaproteobacteria</taxon>
        <taxon>Alteromonadales</taxon>
        <taxon>Alteromonadaceae</taxon>
        <taxon>Alteromonas/Salinimonas group</taxon>
        <taxon>Alteromonas</taxon>
    </lineage>
</organism>
<feature type="domain" description="OmpR/PhoB-type" evidence="4">
    <location>
        <begin position="2"/>
        <end position="100"/>
    </location>
</feature>
<sequence length="1139" mass="127375">MSETFQLGDWEVNTSLNSLSRNNTSVHLEPKMMDVLAYLSAHAGEVISTEQLLIEFWQGTFYGDAPVQKCIAMLRKKLGDNSRQPSYIETVQRRGYRIIAKVVRLDERQRWGNLQKLTQWNQGSPYLGLQTFQPQHAAIFFGRNKAIAEVVHHLNQAMDDNFSFLLLMGKSGSGKSSLLRAGVIPFITRSEGLAGIKVQHYTVITPTRGKASSIFRQLLGALNDMGMLVDTWNLDAHAYDLSQHPSHLKALLKENDSNTELNDNAPSTQPVARPNNLIVIDQFEQVLQDANLSKDDAASLISFLTVLVKTQRLILIVSLRNDFYANSMELEGFAGLKDEGQQYDLQPPNATDIARMIRLPALSAGLSFEENLQTGEKLDEVLLEAAIGHPDALPLMEFTLDLLYQRRDKENTLLFSAFADIGGLEGAIAQQAESTYQGMSDTAKASWKSVMHELVSVNDVNQTGLIARKVPFEQFSDENDLAFIQQFVDARLFVTESDIAANEHASNNPAPDVKSNKRVCVAHEALLKHWDRITDWAQKNRAALLKRTELITDCSRWLNAGKPQDMLLPSGRKLDDARWMAKQPHLHLTPQETLFIRLSEGQHKKTQRYKTTAIAALAILAVATTGLAIYSNNQTQLAVEQSQQAQVLRNKAESLVDYMLGDLRSQLEPIGKLDVLEGVGQKTLDYYAGIETGDGLRQANSLKLLAEININRGEFDHAGEQLSQALNILNKQDTLPLKPSFGLSQETALDGIVSANATSQGTAQTSEQVLFLKGNIHYWIGVIAYFKQNYTTTIEEWTKYLNYSQQLLALDELNPKWMLEVSSAQHNIGSLALRISQYQKASQSFRDSIALKRKMLISQPNHSEVQTSLRGSLLGLVAVAFQTFEFKDAEQLAQEAYTLAGKLLLENPEDYNIAYQTLSSANLLIQAQMAVGNKPGAEKTINDGVVLAQKLAKQEPENEAWMTKVATLMFFYWDYHLLFDTQEKKPDPELLNLTRGAYKKTKNLPIKQKIYSVKLGFEDREHSRVILDIAKPSLDFNSESTPRLLWELHLKCSYHSCTIGKDTGKDVGKGESESLALAHFTSAHTNKPSKDMNDSLTEFYFLLVSSKRSAAKDVLLGLQKQGYLHPQLTDAVNRAQDDI</sequence>
<dbReference type="SUPFAM" id="SSF48452">
    <property type="entry name" value="TPR-like"/>
    <property type="match status" value="1"/>
</dbReference>
<dbReference type="InterPro" id="IPR049052">
    <property type="entry name" value="nSTAND1"/>
</dbReference>
<dbReference type="SMART" id="SM00862">
    <property type="entry name" value="Trans_reg_C"/>
    <property type="match status" value="1"/>
</dbReference>
<gene>
    <name evidence="5" type="ORF">AVL57_15850</name>
    <name evidence="6" type="ORF">Q4527_17420</name>
</gene>
<evidence type="ECO:0000313" key="5">
    <source>
        <dbReference type="EMBL" id="AMJ75310.1"/>
    </source>
</evidence>
<dbReference type="InterPro" id="IPR016032">
    <property type="entry name" value="Sig_transdc_resp-reg_C-effctor"/>
</dbReference>
<dbReference type="Gene3D" id="1.10.10.10">
    <property type="entry name" value="Winged helix-like DNA-binding domain superfamily/Winged helix DNA-binding domain"/>
    <property type="match status" value="1"/>
</dbReference>
<evidence type="ECO:0000256" key="3">
    <source>
        <dbReference type="PROSITE-ProRule" id="PRU01091"/>
    </source>
</evidence>
<dbReference type="InterPro" id="IPR001867">
    <property type="entry name" value="OmpR/PhoB-type_DNA-bd"/>
</dbReference>
<feature type="DNA-binding region" description="OmpR/PhoB-type" evidence="3">
    <location>
        <begin position="2"/>
        <end position="100"/>
    </location>
</feature>
<dbReference type="InterPro" id="IPR011990">
    <property type="entry name" value="TPR-like_helical_dom_sf"/>
</dbReference>
<keyword evidence="1 3" id="KW-0238">DNA-binding</keyword>
<name>A0AAW7Z5B7_9ALTE</name>
<proteinExistence type="predicted"/>
<dbReference type="AlphaFoldDB" id="A0AAW7Z5B7"/>
<protein>
    <submittedName>
        <fullName evidence="6">Winged helix-turn-helix domain-containing protein</fullName>
    </submittedName>
</protein>
<evidence type="ECO:0000313" key="7">
    <source>
        <dbReference type="Proteomes" id="UP000056750"/>
    </source>
</evidence>
<dbReference type="PANTHER" id="PTHR47691">
    <property type="entry name" value="REGULATOR-RELATED"/>
    <property type="match status" value="1"/>
</dbReference>
<evidence type="ECO:0000259" key="4">
    <source>
        <dbReference type="PROSITE" id="PS51755"/>
    </source>
</evidence>
<dbReference type="Proteomes" id="UP000056750">
    <property type="component" value="Chromosome"/>
</dbReference>
<dbReference type="CDD" id="cd00383">
    <property type="entry name" value="trans_reg_C"/>
    <property type="match status" value="1"/>
</dbReference>
<keyword evidence="2" id="KW-0802">TPR repeat</keyword>
<feature type="repeat" description="TPR" evidence="2">
    <location>
        <begin position="822"/>
        <end position="855"/>
    </location>
</feature>
<keyword evidence="7" id="KW-1185">Reference proteome</keyword>
<dbReference type="Gene3D" id="1.25.40.10">
    <property type="entry name" value="Tetratricopeptide repeat domain"/>
    <property type="match status" value="1"/>
</dbReference>
<reference evidence="5 7" key="1">
    <citation type="submission" date="2015-12" db="EMBL/GenBank/DDBJ databases">
        <title>Intraspecies pangenome expansion in the marine bacterium Alteromonas.</title>
        <authorList>
            <person name="Lopez-Perez M."/>
            <person name="Rodriguez-Valera F."/>
        </authorList>
    </citation>
    <scope>NUCLEOTIDE SEQUENCE [LARGE SCALE GENOMIC DNA]</scope>
    <source>
        <strain evidence="5 7">LMG 21861</strain>
    </source>
</reference>
<dbReference type="EMBL" id="CP013926">
    <property type="protein sequence ID" value="AMJ75310.1"/>
    <property type="molecule type" value="Genomic_DNA"/>
</dbReference>
<dbReference type="InterPro" id="IPR027417">
    <property type="entry name" value="P-loop_NTPase"/>
</dbReference>
<evidence type="ECO:0000256" key="2">
    <source>
        <dbReference type="PROSITE-ProRule" id="PRU00339"/>
    </source>
</evidence>
<evidence type="ECO:0000313" key="8">
    <source>
        <dbReference type="Proteomes" id="UP001170717"/>
    </source>
</evidence>
<dbReference type="InterPro" id="IPR036388">
    <property type="entry name" value="WH-like_DNA-bd_sf"/>
</dbReference>
<dbReference type="PROSITE" id="PS50005">
    <property type="entry name" value="TPR"/>
    <property type="match status" value="1"/>
</dbReference>
<dbReference type="GO" id="GO:0003677">
    <property type="term" value="F:DNA binding"/>
    <property type="evidence" value="ECO:0007669"/>
    <property type="project" value="UniProtKB-UniRule"/>
</dbReference>
<dbReference type="SUPFAM" id="SSF46894">
    <property type="entry name" value="C-terminal effector domain of the bipartite response regulators"/>
    <property type="match status" value="1"/>
</dbReference>
<dbReference type="EMBL" id="JAUOQI010000016">
    <property type="protein sequence ID" value="MDO6579187.1"/>
    <property type="molecule type" value="Genomic_DNA"/>
</dbReference>
<dbReference type="Pfam" id="PF00486">
    <property type="entry name" value="Trans_reg_C"/>
    <property type="match status" value="1"/>
</dbReference>
<dbReference type="PROSITE" id="PS51755">
    <property type="entry name" value="OMPR_PHOB"/>
    <property type="match status" value="1"/>
</dbReference>
<dbReference type="SUPFAM" id="SSF52540">
    <property type="entry name" value="P-loop containing nucleoside triphosphate hydrolases"/>
    <property type="match status" value="1"/>
</dbReference>
<dbReference type="Proteomes" id="UP001170717">
    <property type="component" value="Unassembled WGS sequence"/>
</dbReference>
<dbReference type="Gene3D" id="3.40.50.300">
    <property type="entry name" value="P-loop containing nucleotide triphosphate hydrolases"/>
    <property type="match status" value="1"/>
</dbReference>
<accession>A0AAW7Z5B7</accession>
<evidence type="ECO:0000313" key="6">
    <source>
        <dbReference type="EMBL" id="MDO6579187.1"/>
    </source>
</evidence>
<dbReference type="KEGG" id="asq:AVL57_15850"/>
<dbReference type="RefSeq" id="WP_057790131.1">
    <property type="nucleotide sequence ID" value="NZ_CP013926.1"/>
</dbReference>